<dbReference type="InterPro" id="IPR016032">
    <property type="entry name" value="Sig_transdc_resp-reg_C-effctor"/>
</dbReference>
<dbReference type="SUPFAM" id="SSF55785">
    <property type="entry name" value="PYP-like sensor domain (PAS domain)"/>
    <property type="match status" value="1"/>
</dbReference>
<evidence type="ECO:0000313" key="6">
    <source>
        <dbReference type="Proteomes" id="UP000326921"/>
    </source>
</evidence>
<keyword evidence="6" id="KW-1185">Reference proteome</keyword>
<keyword evidence="1" id="KW-0805">Transcription regulation</keyword>
<evidence type="ECO:0000256" key="2">
    <source>
        <dbReference type="ARBA" id="ARBA00023125"/>
    </source>
</evidence>
<evidence type="ECO:0000256" key="3">
    <source>
        <dbReference type="ARBA" id="ARBA00023163"/>
    </source>
</evidence>
<accession>A0A5Q0QEV6</accession>
<evidence type="ECO:0000313" key="5">
    <source>
        <dbReference type="EMBL" id="QGA28126.1"/>
    </source>
</evidence>
<dbReference type="PANTHER" id="PTHR44688:SF16">
    <property type="entry name" value="DNA-BINDING TRANSCRIPTIONAL ACTIVATOR DEVR_DOSR"/>
    <property type="match status" value="1"/>
</dbReference>
<dbReference type="InterPro" id="IPR036388">
    <property type="entry name" value="WH-like_DNA-bd_sf"/>
</dbReference>
<evidence type="ECO:0000256" key="1">
    <source>
        <dbReference type="ARBA" id="ARBA00023015"/>
    </source>
</evidence>
<dbReference type="KEGG" id="sphe:GFH32_18130"/>
<sequence length="245" mass="28541">MSWKELVKSAESLLEELSKQDSRLFNDNIALKLDSYYFILDCVNTKIVSFSEDFNRVLGYDTNLFTMEDFFGIIHPEDLPTFISHEKLALKFCLNTPLAKQTRFKIVHDYRVRKKSGSYIRVMQQTVAYELNDACVLKTLIQHIDISTIKTTLESELHFIDIEGLESVYNVQEENVLSSPQKFQLTKRELEILALLDQAYNSEQIAEKLFISIHTVRTHRKNLLHKTSCDNTIDLLKKVKNMKLI</sequence>
<dbReference type="PRINTS" id="PR00038">
    <property type="entry name" value="HTHLUXR"/>
</dbReference>
<reference evidence="5 6" key="1">
    <citation type="submission" date="2019-10" db="EMBL/GenBank/DDBJ databases">
        <authorList>
            <person name="Dong K."/>
        </authorList>
    </citation>
    <scope>NUCLEOTIDE SEQUENCE [LARGE SCALE GENOMIC DNA]</scope>
    <source>
        <strain evidence="6">dk4302</strain>
    </source>
</reference>
<proteinExistence type="predicted"/>
<dbReference type="Pfam" id="PF00196">
    <property type="entry name" value="GerE"/>
    <property type="match status" value="1"/>
</dbReference>
<dbReference type="GO" id="GO:0006355">
    <property type="term" value="P:regulation of DNA-templated transcription"/>
    <property type="evidence" value="ECO:0007669"/>
    <property type="project" value="InterPro"/>
</dbReference>
<dbReference type="InterPro" id="IPR035965">
    <property type="entry name" value="PAS-like_dom_sf"/>
</dbReference>
<dbReference type="PANTHER" id="PTHR44688">
    <property type="entry name" value="DNA-BINDING TRANSCRIPTIONAL ACTIVATOR DEVR_DOSR"/>
    <property type="match status" value="1"/>
</dbReference>
<dbReference type="AlphaFoldDB" id="A0A5Q0QEV6"/>
<dbReference type="EMBL" id="CP045652">
    <property type="protein sequence ID" value="QGA28126.1"/>
    <property type="molecule type" value="Genomic_DNA"/>
</dbReference>
<dbReference type="SUPFAM" id="SSF46894">
    <property type="entry name" value="C-terminal effector domain of the bipartite response regulators"/>
    <property type="match status" value="1"/>
</dbReference>
<keyword evidence="3" id="KW-0804">Transcription</keyword>
<dbReference type="Gene3D" id="1.10.10.10">
    <property type="entry name" value="Winged helix-like DNA-binding domain superfamily/Winged helix DNA-binding domain"/>
    <property type="match status" value="1"/>
</dbReference>
<evidence type="ECO:0000259" key="4">
    <source>
        <dbReference type="PROSITE" id="PS50043"/>
    </source>
</evidence>
<name>A0A5Q0QEV6_9SPHI</name>
<feature type="domain" description="HTH luxR-type" evidence="4">
    <location>
        <begin position="178"/>
        <end position="243"/>
    </location>
</feature>
<gene>
    <name evidence="5" type="ORF">GFH32_18130</name>
</gene>
<dbReference type="Proteomes" id="UP000326921">
    <property type="component" value="Chromosome"/>
</dbReference>
<protein>
    <submittedName>
        <fullName evidence="5">PAS domain-containing protein</fullName>
    </submittedName>
</protein>
<dbReference type="Pfam" id="PF08447">
    <property type="entry name" value="PAS_3"/>
    <property type="match status" value="1"/>
</dbReference>
<dbReference type="InterPro" id="IPR013655">
    <property type="entry name" value="PAS_fold_3"/>
</dbReference>
<dbReference type="GO" id="GO:0003677">
    <property type="term" value="F:DNA binding"/>
    <property type="evidence" value="ECO:0007669"/>
    <property type="project" value="UniProtKB-KW"/>
</dbReference>
<dbReference type="PROSITE" id="PS50043">
    <property type="entry name" value="HTH_LUXR_2"/>
    <property type="match status" value="1"/>
</dbReference>
<dbReference type="RefSeq" id="WP_153512952.1">
    <property type="nucleotide sequence ID" value="NZ_CP045652.1"/>
</dbReference>
<keyword evidence="2" id="KW-0238">DNA-binding</keyword>
<dbReference type="SMART" id="SM00421">
    <property type="entry name" value="HTH_LUXR"/>
    <property type="match status" value="1"/>
</dbReference>
<dbReference type="InterPro" id="IPR000792">
    <property type="entry name" value="Tscrpt_reg_LuxR_C"/>
</dbReference>
<organism evidence="5 6">
    <name type="scientific">Sphingobacterium zhuxiongii</name>
    <dbReference type="NCBI Taxonomy" id="2662364"/>
    <lineage>
        <taxon>Bacteria</taxon>
        <taxon>Pseudomonadati</taxon>
        <taxon>Bacteroidota</taxon>
        <taxon>Sphingobacteriia</taxon>
        <taxon>Sphingobacteriales</taxon>
        <taxon>Sphingobacteriaceae</taxon>
        <taxon>Sphingobacterium</taxon>
    </lineage>
</organism>
<dbReference type="CDD" id="cd06170">
    <property type="entry name" value="LuxR_C_like"/>
    <property type="match status" value="1"/>
</dbReference>
<dbReference type="Gene3D" id="3.30.450.20">
    <property type="entry name" value="PAS domain"/>
    <property type="match status" value="1"/>
</dbReference>